<protein>
    <submittedName>
        <fullName evidence="2">Uncharacterized protein</fullName>
    </submittedName>
</protein>
<evidence type="ECO:0000313" key="2">
    <source>
        <dbReference type="EMBL" id="KAH7569622.1"/>
    </source>
</evidence>
<organism evidence="2 3">
    <name type="scientific">Xanthoceras sorbifolium</name>
    <dbReference type="NCBI Taxonomy" id="99658"/>
    <lineage>
        <taxon>Eukaryota</taxon>
        <taxon>Viridiplantae</taxon>
        <taxon>Streptophyta</taxon>
        <taxon>Embryophyta</taxon>
        <taxon>Tracheophyta</taxon>
        <taxon>Spermatophyta</taxon>
        <taxon>Magnoliopsida</taxon>
        <taxon>eudicotyledons</taxon>
        <taxon>Gunneridae</taxon>
        <taxon>Pentapetalae</taxon>
        <taxon>rosids</taxon>
        <taxon>malvids</taxon>
        <taxon>Sapindales</taxon>
        <taxon>Sapindaceae</taxon>
        <taxon>Xanthoceroideae</taxon>
        <taxon>Xanthoceras</taxon>
    </lineage>
</organism>
<name>A0ABQ8HZK2_9ROSI</name>
<accession>A0ABQ8HZK2</accession>
<feature type="compositionally biased region" description="Polar residues" evidence="1">
    <location>
        <begin position="84"/>
        <end position="93"/>
    </location>
</feature>
<dbReference type="EMBL" id="JAFEMO010000006">
    <property type="protein sequence ID" value="KAH7569622.1"/>
    <property type="molecule type" value="Genomic_DNA"/>
</dbReference>
<feature type="region of interest" description="Disordered" evidence="1">
    <location>
        <begin position="65"/>
        <end position="102"/>
    </location>
</feature>
<evidence type="ECO:0000256" key="1">
    <source>
        <dbReference type="SAM" id="MobiDB-lite"/>
    </source>
</evidence>
<gene>
    <name evidence="2" type="ORF">JRO89_XS06G0215600</name>
</gene>
<evidence type="ECO:0000313" key="3">
    <source>
        <dbReference type="Proteomes" id="UP000827721"/>
    </source>
</evidence>
<sequence length="102" mass="11180">MAVSKAKDSGDQPQPPRSDDEVKRLRDAVLFAWEHLHTVVKNNGTSGSVAPPRLQQVANQLIGKVQETAPKPAGSSPKYDETTTKPTALNDRQCTMLDRSRL</sequence>
<feature type="region of interest" description="Disordered" evidence="1">
    <location>
        <begin position="1"/>
        <end position="23"/>
    </location>
</feature>
<keyword evidence="3" id="KW-1185">Reference proteome</keyword>
<dbReference type="Proteomes" id="UP000827721">
    <property type="component" value="Unassembled WGS sequence"/>
</dbReference>
<reference evidence="2 3" key="1">
    <citation type="submission" date="2021-02" db="EMBL/GenBank/DDBJ databases">
        <title>Plant Genome Project.</title>
        <authorList>
            <person name="Zhang R.-G."/>
        </authorList>
    </citation>
    <scope>NUCLEOTIDE SEQUENCE [LARGE SCALE GENOMIC DNA]</scope>
    <source>
        <tissue evidence="2">Leaves</tissue>
    </source>
</reference>
<comment type="caution">
    <text evidence="2">The sequence shown here is derived from an EMBL/GenBank/DDBJ whole genome shotgun (WGS) entry which is preliminary data.</text>
</comment>
<proteinExistence type="predicted"/>
<feature type="compositionally biased region" description="Basic and acidic residues" evidence="1">
    <location>
        <begin position="1"/>
        <end position="10"/>
    </location>
</feature>